<dbReference type="SUPFAM" id="SSF53098">
    <property type="entry name" value="Ribonuclease H-like"/>
    <property type="match status" value="1"/>
</dbReference>
<evidence type="ECO:0000259" key="1">
    <source>
        <dbReference type="SMART" id="SM00479"/>
    </source>
</evidence>
<dbReference type="NCBIfam" id="TIGR00573">
    <property type="entry name" value="dnaq"/>
    <property type="match status" value="1"/>
</dbReference>
<dbReference type="SMART" id="SM00479">
    <property type="entry name" value="EXOIII"/>
    <property type="match status" value="1"/>
</dbReference>
<dbReference type="Gene3D" id="3.30.420.10">
    <property type="entry name" value="Ribonuclease H-like superfamily/Ribonuclease H"/>
    <property type="match status" value="1"/>
</dbReference>
<dbReference type="EMBL" id="ARZX01000001">
    <property type="protein sequence ID" value="EWH15070.1"/>
    <property type="molecule type" value="Genomic_DNA"/>
</dbReference>
<keyword evidence="3" id="KW-1185">Reference proteome</keyword>
<comment type="caution">
    <text evidence="2">The sequence shown here is derived from an EMBL/GenBank/DDBJ whole genome shotgun (WGS) entry which is preliminary data.</text>
</comment>
<dbReference type="PANTHER" id="PTHR30231:SF41">
    <property type="entry name" value="DNA POLYMERASE III SUBUNIT EPSILON"/>
    <property type="match status" value="1"/>
</dbReference>
<dbReference type="InterPro" id="IPR006054">
    <property type="entry name" value="DnaQ"/>
</dbReference>
<accession>A0ABP3BB87</accession>
<evidence type="ECO:0000313" key="3">
    <source>
        <dbReference type="Proteomes" id="UP000019275"/>
    </source>
</evidence>
<protein>
    <submittedName>
        <fullName evidence="2">DNA polymerase III subunit epsilon</fullName>
    </submittedName>
</protein>
<evidence type="ECO:0000313" key="2">
    <source>
        <dbReference type="EMBL" id="EWH15070.1"/>
    </source>
</evidence>
<dbReference type="InterPro" id="IPR012337">
    <property type="entry name" value="RNaseH-like_sf"/>
</dbReference>
<dbReference type="PANTHER" id="PTHR30231">
    <property type="entry name" value="DNA POLYMERASE III SUBUNIT EPSILON"/>
    <property type="match status" value="1"/>
</dbReference>
<sequence length="221" mass="25713">MINFFKKSKLDLPDYWLEYENLFKTKQPENIQDITFVVLDTETTGFSYQEDRMLCIGALKLKNNDINIGDSFEVFIHQDHYNQETAEIHGILKEGKTTRLEELETLKLFLAYLKNSVIVAHHAGFDVTFINMALERHGLPKLKNKILDTSTLYKKTLIRSNLLVKKEHYSLDELAEKFSISVKDRHTALGDAYITAIAFLKILVKLKEKKITTLKQLLRIY</sequence>
<organism evidence="2 3">
    <name type="scientific">Cellulophaga geojensis KL-A</name>
    <dbReference type="NCBI Taxonomy" id="1328323"/>
    <lineage>
        <taxon>Bacteria</taxon>
        <taxon>Pseudomonadati</taxon>
        <taxon>Bacteroidota</taxon>
        <taxon>Flavobacteriia</taxon>
        <taxon>Flavobacteriales</taxon>
        <taxon>Flavobacteriaceae</taxon>
        <taxon>Cellulophaga</taxon>
    </lineage>
</organism>
<reference evidence="2 3" key="1">
    <citation type="journal article" date="2014" name="Genome Announc.">
        <title>Draft Genome Sequence of the Carrageenan-Degrading Bacterium Cellulophaga sp. Strain KL-A, Isolated from Decaying Marine Algae.</title>
        <authorList>
            <person name="Shan D."/>
            <person name="Ying J."/>
            <person name="Li X."/>
            <person name="Gao Z."/>
            <person name="Wei G."/>
            <person name="Shao Z."/>
        </authorList>
    </citation>
    <scope>NUCLEOTIDE SEQUENCE [LARGE SCALE GENOMIC DNA]</scope>
    <source>
        <strain evidence="2 3">KL-A</strain>
    </source>
</reference>
<dbReference type="Pfam" id="PF00929">
    <property type="entry name" value="RNase_T"/>
    <property type="match status" value="1"/>
</dbReference>
<dbReference type="InterPro" id="IPR013520">
    <property type="entry name" value="Ribonucl_H"/>
</dbReference>
<gene>
    <name evidence="2" type="ORF">KLA_00885</name>
</gene>
<name>A0ABP3BB87_9FLAO</name>
<dbReference type="RefSeq" id="WP_034642924.1">
    <property type="nucleotide sequence ID" value="NZ_ARZX01000001.1"/>
</dbReference>
<feature type="domain" description="Exonuclease" evidence="1">
    <location>
        <begin position="35"/>
        <end position="208"/>
    </location>
</feature>
<proteinExistence type="predicted"/>
<dbReference type="Proteomes" id="UP000019275">
    <property type="component" value="Unassembled WGS sequence"/>
</dbReference>
<dbReference type="CDD" id="cd06127">
    <property type="entry name" value="DEDDh"/>
    <property type="match status" value="1"/>
</dbReference>
<dbReference type="InterPro" id="IPR036397">
    <property type="entry name" value="RNaseH_sf"/>
</dbReference>